<dbReference type="Proteomes" id="UP000516437">
    <property type="component" value="Chromosome 8"/>
</dbReference>
<comment type="caution">
    <text evidence="8">The sequence shown here is derived from an EMBL/GenBank/DDBJ whole genome shotgun (WGS) entry which is preliminary data.</text>
</comment>
<feature type="compositionally biased region" description="Acidic residues" evidence="5">
    <location>
        <begin position="384"/>
        <end position="400"/>
    </location>
</feature>
<keyword evidence="9" id="KW-1185">Reference proteome</keyword>
<dbReference type="InterPro" id="IPR048800">
    <property type="entry name" value="Cac1-like_C"/>
</dbReference>
<sequence>MADVRIIDLDEDSKDPKINGCDRPRKPQKRKRASLVPDPPNPEEKAAQIEALREELDGLFKYYKEVMDKRVYIDLAVCNSSNAVVAALMEESALPLSKLVEEIYEKLKGNGVTLASVKSTVLFVGQRVMYGVPNAEADVLEDESDAGLWCWETRDVKLLPKSLRVALNFRRTCRKKIHERIIAVSGTRLALQRLENDKSYKTDLGKAFEKLGKVHKEGDIRSYMDIRCIHGHFVKEEWSRKFTVAMDYALLSNDEINANEMRDLHLSSWRCLGHSIRSNSKQHWGIRQKPKTELFKELKLSTSRAVSHDDQLTIDKLDGWGERISDERSCHANVDSSLPNVSKGSWGKQLFQFDKSHRPAFYGIWRSKSHVVGPRHPFKKDPDVDYDVDSDEEWEEDDPGESLSDCDKDDEEEILEEGCSRPEDEEESEDGFFVPDGYLSENEGVQVDRMETDVAVEEARSSLSGEQYETSEEFCSLLRQQKYLNNITEHALRKNQPLIILNLMHQKAALLMAENLSGTLKLEQTCLQALSMRVFPDGPSVGISIESMQDENQEPCPSGGKCSTTPISSVNAIQPKLDLPTVVSAIQSSPQGINKVVESLQQMFPAASKSQLRNKVREISDFVDNRWQVKKEILEKLGLSISPEKGRRRAKVIPAFFSKRCLPPTGDSINPNETTPPPSLKPGFRNRGSSELNI</sequence>
<organism evidence="8 9">
    <name type="scientific">Morella rubra</name>
    <name type="common">Chinese bayberry</name>
    <dbReference type="NCBI Taxonomy" id="262757"/>
    <lineage>
        <taxon>Eukaryota</taxon>
        <taxon>Viridiplantae</taxon>
        <taxon>Streptophyta</taxon>
        <taxon>Embryophyta</taxon>
        <taxon>Tracheophyta</taxon>
        <taxon>Spermatophyta</taxon>
        <taxon>Magnoliopsida</taxon>
        <taxon>eudicotyledons</taxon>
        <taxon>Gunneridae</taxon>
        <taxon>Pentapetalae</taxon>
        <taxon>rosids</taxon>
        <taxon>fabids</taxon>
        <taxon>Fagales</taxon>
        <taxon>Myricaceae</taxon>
        <taxon>Morella</taxon>
    </lineage>
</organism>
<keyword evidence="3" id="KW-0234">DNA repair</keyword>
<keyword evidence="2" id="KW-0227">DNA damage</keyword>
<evidence type="ECO:0000256" key="3">
    <source>
        <dbReference type="ARBA" id="ARBA00023204"/>
    </source>
</evidence>
<dbReference type="PANTHER" id="PTHR15272">
    <property type="entry name" value="CHROMATIN ASSEMBLY FACTOR 1 SUBUNIT A CAF-1 SUBUNIT A"/>
    <property type="match status" value="1"/>
</dbReference>
<evidence type="ECO:0000256" key="2">
    <source>
        <dbReference type="ARBA" id="ARBA00022763"/>
    </source>
</evidence>
<keyword evidence="4" id="KW-0539">Nucleus</keyword>
<name>A0A6A1UT81_9ROSI</name>
<dbReference type="Pfam" id="PF21796">
    <property type="entry name" value="Cac1_C"/>
    <property type="match status" value="1"/>
</dbReference>
<evidence type="ECO:0000256" key="4">
    <source>
        <dbReference type="ARBA" id="ARBA00023242"/>
    </source>
</evidence>
<reference evidence="8 9" key="1">
    <citation type="journal article" date="2019" name="Plant Biotechnol. J.">
        <title>The red bayberry genome and genetic basis of sex determination.</title>
        <authorList>
            <person name="Jia H.M."/>
            <person name="Jia H.J."/>
            <person name="Cai Q.L."/>
            <person name="Wang Y."/>
            <person name="Zhao H.B."/>
            <person name="Yang W.F."/>
            <person name="Wang G.Y."/>
            <person name="Li Y.H."/>
            <person name="Zhan D.L."/>
            <person name="Shen Y.T."/>
            <person name="Niu Q.F."/>
            <person name="Chang L."/>
            <person name="Qiu J."/>
            <person name="Zhao L."/>
            <person name="Xie H.B."/>
            <person name="Fu W.Y."/>
            <person name="Jin J."/>
            <person name="Li X.W."/>
            <person name="Jiao Y."/>
            <person name="Zhou C.C."/>
            <person name="Tu T."/>
            <person name="Chai C.Y."/>
            <person name="Gao J.L."/>
            <person name="Fan L.J."/>
            <person name="van de Weg E."/>
            <person name="Wang J.Y."/>
            <person name="Gao Z.S."/>
        </authorList>
    </citation>
    <scope>NUCLEOTIDE SEQUENCE [LARGE SCALE GENOMIC DNA]</scope>
    <source>
        <tissue evidence="8">Leaves</tissue>
    </source>
</reference>
<protein>
    <submittedName>
        <fullName evidence="8">Chromatin assembly factor 1 subunit FAS1</fullName>
    </submittedName>
</protein>
<dbReference type="InterPro" id="IPR022043">
    <property type="entry name" value="CAF1A_DD"/>
</dbReference>
<feature type="domain" description="Chromatin assembly factor 1 subunit Cac1-like C-terminal" evidence="7">
    <location>
        <begin position="579"/>
        <end position="629"/>
    </location>
</feature>
<evidence type="ECO:0000259" key="7">
    <source>
        <dbReference type="Pfam" id="PF21796"/>
    </source>
</evidence>
<evidence type="ECO:0000313" key="9">
    <source>
        <dbReference type="Proteomes" id="UP000516437"/>
    </source>
</evidence>
<dbReference type="AlphaFoldDB" id="A0A6A1UT81"/>
<dbReference type="PANTHER" id="PTHR15272:SF0">
    <property type="entry name" value="CHROMATIN ASSEMBLY FACTOR 1 SUBUNIT A"/>
    <property type="match status" value="1"/>
</dbReference>
<feature type="compositionally biased region" description="Basic and acidic residues" evidence="5">
    <location>
        <begin position="1"/>
        <end position="25"/>
    </location>
</feature>
<dbReference type="EMBL" id="RXIC02000026">
    <property type="protein sequence ID" value="KAB1203451.1"/>
    <property type="molecule type" value="Genomic_DNA"/>
</dbReference>
<gene>
    <name evidence="8" type="ORF">CJ030_MR8G026781</name>
</gene>
<dbReference type="OrthoDB" id="440676at2759"/>
<comment type="subcellular location">
    <subcellularLocation>
        <location evidence="1">Nucleus</location>
    </subcellularLocation>
</comment>
<feature type="region of interest" description="Disordered" evidence="5">
    <location>
        <begin position="376"/>
        <end position="438"/>
    </location>
</feature>
<dbReference type="Pfam" id="PF12253">
    <property type="entry name" value="CAF1A_dimeriz"/>
    <property type="match status" value="1"/>
</dbReference>
<dbReference type="GO" id="GO:0006281">
    <property type="term" value="P:DNA repair"/>
    <property type="evidence" value="ECO:0007669"/>
    <property type="project" value="UniProtKB-KW"/>
</dbReference>
<dbReference type="GO" id="GO:0033186">
    <property type="term" value="C:CAF-1 complex"/>
    <property type="evidence" value="ECO:0007669"/>
    <property type="project" value="TreeGrafter"/>
</dbReference>
<feature type="domain" description="Chromatin assembly factor 1 subunit A dimerization" evidence="6">
    <location>
        <begin position="350"/>
        <end position="413"/>
    </location>
</feature>
<evidence type="ECO:0000256" key="1">
    <source>
        <dbReference type="ARBA" id="ARBA00004123"/>
    </source>
</evidence>
<feature type="compositionally biased region" description="Acidic residues" evidence="5">
    <location>
        <begin position="407"/>
        <end position="416"/>
    </location>
</feature>
<dbReference type="GO" id="GO:0005634">
    <property type="term" value="C:nucleus"/>
    <property type="evidence" value="ECO:0007669"/>
    <property type="project" value="UniProtKB-SubCell"/>
</dbReference>
<accession>A0A6A1UT81</accession>
<evidence type="ECO:0000256" key="5">
    <source>
        <dbReference type="SAM" id="MobiDB-lite"/>
    </source>
</evidence>
<proteinExistence type="predicted"/>
<feature type="region of interest" description="Disordered" evidence="5">
    <location>
        <begin position="663"/>
        <end position="694"/>
    </location>
</feature>
<evidence type="ECO:0000313" key="8">
    <source>
        <dbReference type="EMBL" id="KAB1203451.1"/>
    </source>
</evidence>
<dbReference type="GO" id="GO:0006334">
    <property type="term" value="P:nucleosome assembly"/>
    <property type="evidence" value="ECO:0007669"/>
    <property type="project" value="TreeGrafter"/>
</dbReference>
<evidence type="ECO:0000259" key="6">
    <source>
        <dbReference type="Pfam" id="PF12253"/>
    </source>
</evidence>
<feature type="region of interest" description="Disordered" evidence="5">
    <location>
        <begin position="1"/>
        <end position="44"/>
    </location>
</feature>